<organism evidence="2 3">
    <name type="scientific">Leucobacter coleopterorum</name>
    <dbReference type="NCBI Taxonomy" id="2714933"/>
    <lineage>
        <taxon>Bacteria</taxon>
        <taxon>Bacillati</taxon>
        <taxon>Actinomycetota</taxon>
        <taxon>Actinomycetes</taxon>
        <taxon>Micrococcales</taxon>
        <taxon>Microbacteriaceae</taxon>
        <taxon>Leucobacter</taxon>
    </lineage>
</organism>
<evidence type="ECO:0000256" key="1">
    <source>
        <dbReference type="SAM" id="Phobius"/>
    </source>
</evidence>
<reference evidence="2 3" key="1">
    <citation type="submission" date="2020-03" db="EMBL/GenBank/DDBJ databases">
        <title>Leucobacter sp. nov., isolated from beetles.</title>
        <authorList>
            <person name="Hyun D.-W."/>
            <person name="Bae J.-W."/>
        </authorList>
    </citation>
    <scope>NUCLEOTIDE SEQUENCE [LARGE SCALE GENOMIC DNA]</scope>
    <source>
        <strain evidence="2 3">HDW9A</strain>
    </source>
</reference>
<keyword evidence="1" id="KW-0472">Membrane</keyword>
<proteinExistence type="predicted"/>
<keyword evidence="1" id="KW-1133">Transmembrane helix</keyword>
<protein>
    <recommendedName>
        <fullName evidence="4">LPXTG-motif cell wall anchor domain-containing protein</fullName>
    </recommendedName>
</protein>
<evidence type="ECO:0000313" key="3">
    <source>
        <dbReference type="Proteomes" id="UP000503441"/>
    </source>
</evidence>
<name>A0ABX6JX89_9MICO</name>
<gene>
    <name evidence="2" type="ORF">G7066_07965</name>
</gene>
<dbReference type="Proteomes" id="UP000503441">
    <property type="component" value="Chromosome"/>
</dbReference>
<evidence type="ECO:0000313" key="2">
    <source>
        <dbReference type="EMBL" id="QIM18571.1"/>
    </source>
</evidence>
<keyword evidence="3" id="KW-1185">Reference proteome</keyword>
<feature type="transmembrane region" description="Helical" evidence="1">
    <location>
        <begin position="140"/>
        <end position="161"/>
    </location>
</feature>
<dbReference type="EMBL" id="CP049933">
    <property type="protein sequence ID" value="QIM18571.1"/>
    <property type="molecule type" value="Genomic_DNA"/>
</dbReference>
<sequence length="171" mass="17965">MFPVLVAEAALSPMSAKPGGQVRFSGKCLMDTTPGDKASAAVYWTAGPLEAEIANSFWLDIDEINDDGTFDQLLTIPKNTVPGVYRVPDLTCYLEDQAWDSAEIGIFTVLASDTPSTGSSSADAPVVPVLAETGNGASSLLLWSAVAVGVLGVGLVARARYTGKRLNGDRW</sequence>
<dbReference type="RefSeq" id="WP_166330284.1">
    <property type="nucleotide sequence ID" value="NZ_CP049933.1"/>
</dbReference>
<keyword evidence="1" id="KW-0812">Transmembrane</keyword>
<accession>A0ABX6JX89</accession>
<evidence type="ECO:0008006" key="4">
    <source>
        <dbReference type="Google" id="ProtNLM"/>
    </source>
</evidence>